<accession>A0A6C0D3F9</accession>
<reference evidence="2" key="1">
    <citation type="journal article" date="2020" name="Nature">
        <title>Giant virus diversity and host interactions through global metagenomics.</title>
        <authorList>
            <person name="Schulz F."/>
            <person name="Roux S."/>
            <person name="Paez-Espino D."/>
            <person name="Jungbluth S."/>
            <person name="Walsh D.A."/>
            <person name="Denef V.J."/>
            <person name="McMahon K.D."/>
            <person name="Konstantinidis K.T."/>
            <person name="Eloe-Fadrosh E.A."/>
            <person name="Kyrpides N.C."/>
            <person name="Woyke T."/>
        </authorList>
    </citation>
    <scope>NUCLEOTIDE SEQUENCE</scope>
    <source>
        <strain evidence="2">GVMAG-M-3300023174-104</strain>
    </source>
</reference>
<evidence type="ECO:0000256" key="1">
    <source>
        <dbReference type="SAM" id="MobiDB-lite"/>
    </source>
</evidence>
<sequence>MDQRQETDPRYFRYIRTVHQFDAKRGNREVFIHIPFSHQFLRDIPNDSAKHRVIADSLSFLKDYFLETLHLPVKITPVIPFPFHDQKAKKELIGLKISGSRRHVHDIEKYLTRHDVMKFIQQTRRYHKQLEHQRQQQKITAMANKALESSTLQKPFSSSIQPYPHLFFPDQQQRKQYEMWSSPSSPPTLSTKQQKQDW</sequence>
<feature type="region of interest" description="Disordered" evidence="1">
    <location>
        <begin position="174"/>
        <end position="198"/>
    </location>
</feature>
<dbReference type="EMBL" id="MN739519">
    <property type="protein sequence ID" value="QHT10235.1"/>
    <property type="molecule type" value="Genomic_DNA"/>
</dbReference>
<organism evidence="2">
    <name type="scientific">viral metagenome</name>
    <dbReference type="NCBI Taxonomy" id="1070528"/>
    <lineage>
        <taxon>unclassified sequences</taxon>
        <taxon>metagenomes</taxon>
        <taxon>organismal metagenomes</taxon>
    </lineage>
</organism>
<feature type="compositionally biased region" description="Polar residues" evidence="1">
    <location>
        <begin position="188"/>
        <end position="198"/>
    </location>
</feature>
<protein>
    <submittedName>
        <fullName evidence="2">Uncharacterized protein</fullName>
    </submittedName>
</protein>
<dbReference type="AlphaFoldDB" id="A0A6C0D3F9"/>
<evidence type="ECO:0000313" key="2">
    <source>
        <dbReference type="EMBL" id="QHT10235.1"/>
    </source>
</evidence>
<proteinExistence type="predicted"/>
<name>A0A6C0D3F9_9ZZZZ</name>